<feature type="region of interest" description="Disordered" evidence="3">
    <location>
        <begin position="144"/>
        <end position="222"/>
    </location>
</feature>
<dbReference type="AlphaFoldDB" id="A0A2G2W7P8"/>
<comment type="caution">
    <text evidence="6">The sequence shown here is derived from an EMBL/GenBank/DDBJ whole genome shotgun (WGS) entry which is preliminary data.</text>
</comment>
<dbReference type="PANTHER" id="PTHR10809">
    <property type="entry name" value="VESICLE-ASSOCIATED MEMBRANE PROTEIN-ASSOCIATED PROTEIN"/>
    <property type="match status" value="1"/>
</dbReference>
<dbReference type="Pfam" id="PF00635">
    <property type="entry name" value="Motile_Sperm"/>
    <property type="match status" value="1"/>
</dbReference>
<reference evidence="7" key="2">
    <citation type="journal article" date="2017" name="J. Anim. Genet.">
        <title>Multiple reference genome sequences of hot pepper reveal the massive evolution of plant disease resistance genes by retroduplication.</title>
        <authorList>
            <person name="Kim S."/>
            <person name="Park J."/>
            <person name="Yeom S.-I."/>
            <person name="Kim Y.-M."/>
            <person name="Seo E."/>
            <person name="Kim K.-T."/>
            <person name="Kim M.-S."/>
            <person name="Lee J.M."/>
            <person name="Cheong K."/>
            <person name="Shin H.-S."/>
            <person name="Kim S.-B."/>
            <person name="Han K."/>
            <person name="Lee J."/>
            <person name="Park M."/>
            <person name="Lee H.-A."/>
            <person name="Lee H.-Y."/>
            <person name="Lee Y."/>
            <person name="Oh S."/>
            <person name="Lee J.H."/>
            <person name="Choi E."/>
            <person name="Choi E."/>
            <person name="Lee S.E."/>
            <person name="Jeon J."/>
            <person name="Kim H."/>
            <person name="Choi G."/>
            <person name="Song H."/>
            <person name="Lee J."/>
            <person name="Lee S.-C."/>
            <person name="Kwon J.-K."/>
            <person name="Lee H.-Y."/>
            <person name="Koo N."/>
            <person name="Hong Y."/>
            <person name="Kim R.W."/>
            <person name="Kang W.-H."/>
            <person name="Huh J.H."/>
            <person name="Kang B.-C."/>
            <person name="Yang T.-J."/>
            <person name="Lee Y.-H."/>
            <person name="Bennetzen J.L."/>
            <person name="Choi D."/>
        </authorList>
    </citation>
    <scope>NUCLEOTIDE SEQUENCE [LARGE SCALE GENOMIC DNA]</scope>
    <source>
        <strain evidence="7">cv. PBC81</strain>
    </source>
</reference>
<keyword evidence="4" id="KW-0812">Transmembrane</keyword>
<feature type="transmembrane region" description="Helical" evidence="4">
    <location>
        <begin position="322"/>
        <end position="341"/>
    </location>
</feature>
<dbReference type="STRING" id="33114.A0A2G2W7P8"/>
<dbReference type="PIRSF" id="PIRSF019693">
    <property type="entry name" value="VAMP-associated"/>
    <property type="match status" value="1"/>
</dbReference>
<evidence type="ECO:0000256" key="3">
    <source>
        <dbReference type="SAM" id="MobiDB-lite"/>
    </source>
</evidence>
<dbReference type="GO" id="GO:0005886">
    <property type="term" value="C:plasma membrane"/>
    <property type="evidence" value="ECO:0007669"/>
    <property type="project" value="TreeGrafter"/>
</dbReference>
<proteinExistence type="inferred from homology"/>
<organism evidence="6 7">
    <name type="scientific">Capsicum baccatum</name>
    <name type="common">Peruvian pepper</name>
    <dbReference type="NCBI Taxonomy" id="33114"/>
    <lineage>
        <taxon>Eukaryota</taxon>
        <taxon>Viridiplantae</taxon>
        <taxon>Streptophyta</taxon>
        <taxon>Embryophyta</taxon>
        <taxon>Tracheophyta</taxon>
        <taxon>Spermatophyta</taxon>
        <taxon>Magnoliopsida</taxon>
        <taxon>eudicotyledons</taxon>
        <taxon>Gunneridae</taxon>
        <taxon>Pentapetalae</taxon>
        <taxon>asterids</taxon>
        <taxon>lamiids</taxon>
        <taxon>Solanales</taxon>
        <taxon>Solanaceae</taxon>
        <taxon>Solanoideae</taxon>
        <taxon>Capsiceae</taxon>
        <taxon>Capsicum</taxon>
    </lineage>
</organism>
<dbReference type="GO" id="GO:0005789">
    <property type="term" value="C:endoplasmic reticulum membrane"/>
    <property type="evidence" value="ECO:0007669"/>
    <property type="project" value="InterPro"/>
</dbReference>
<keyword evidence="4" id="KW-0472">Membrane</keyword>
<feature type="compositionally biased region" description="Polar residues" evidence="3">
    <location>
        <begin position="206"/>
        <end position="222"/>
    </location>
</feature>
<dbReference type="InterPro" id="IPR013783">
    <property type="entry name" value="Ig-like_fold"/>
</dbReference>
<dbReference type="PROSITE" id="PS50202">
    <property type="entry name" value="MSP"/>
    <property type="match status" value="1"/>
</dbReference>
<dbReference type="PANTHER" id="PTHR10809:SF45">
    <property type="entry name" value="VESICLE-ASSOCIATED PROTEIN 2-2"/>
    <property type="match status" value="1"/>
</dbReference>
<dbReference type="GO" id="GO:0061817">
    <property type="term" value="P:endoplasmic reticulum-plasma membrane tethering"/>
    <property type="evidence" value="ECO:0007669"/>
    <property type="project" value="TreeGrafter"/>
</dbReference>
<evidence type="ECO:0000256" key="4">
    <source>
        <dbReference type="SAM" id="Phobius"/>
    </source>
</evidence>
<protein>
    <submittedName>
        <fullName evidence="6">Vesicle-associated protein 1-2</fullName>
    </submittedName>
</protein>
<accession>A0A2G2W7P8</accession>
<evidence type="ECO:0000256" key="1">
    <source>
        <dbReference type="ARBA" id="ARBA00008932"/>
    </source>
</evidence>
<evidence type="ECO:0000259" key="5">
    <source>
        <dbReference type="PROSITE" id="PS50202"/>
    </source>
</evidence>
<sequence length="343" mass="38576">MYSELVEIAPRELKFIFEPKKQSSCTIRLINKSQNHVAFKVKTTSPKKYCVRPNTGIIKPRESCDFTVTMQAQKAPPPDMACKDKFLVQCTVVAEETAEEDITSAVFSKDDGKYVQENKMRVILVSPPGSPVLSPINVAYSDLPSYKDSPRKDQVHSSEYSSSQQEGDVNGVHSKGDVNGVHSKGNVNGVHSKGDVNGVHRHSGSYEESLTGDQVNPLNQNPQKELDESMKEFRKENTNMQMEGKHVQLETRKHDEEMELVKDVASMKSKISELERKLSEAKDTISKLTEERKFTAQERDGLQRELVMLTSKKGGRKVRAGFPLLYVVTVAFISMVFGYLLHY</sequence>
<keyword evidence="7" id="KW-1185">Reference proteome</keyword>
<keyword evidence="2" id="KW-0175">Coiled coil</keyword>
<feature type="domain" description="MSP" evidence="5">
    <location>
        <begin position="5"/>
        <end position="125"/>
    </location>
</feature>
<dbReference type="Gene3D" id="2.60.40.10">
    <property type="entry name" value="Immunoglobulins"/>
    <property type="match status" value="1"/>
</dbReference>
<evidence type="ECO:0000313" key="7">
    <source>
        <dbReference type="Proteomes" id="UP000224567"/>
    </source>
</evidence>
<dbReference type="FunFam" id="2.60.40.10:FF:000813">
    <property type="entry name" value="Vesicle-associated protein 1-1"/>
    <property type="match status" value="1"/>
</dbReference>
<dbReference type="InterPro" id="IPR000535">
    <property type="entry name" value="MSP_dom"/>
</dbReference>
<dbReference type="InterPro" id="IPR016763">
    <property type="entry name" value="VAP"/>
</dbReference>
<dbReference type="EMBL" id="MLFT02000008">
    <property type="protein sequence ID" value="PHT41212.1"/>
    <property type="molecule type" value="Genomic_DNA"/>
</dbReference>
<dbReference type="Proteomes" id="UP000224567">
    <property type="component" value="Unassembled WGS sequence"/>
</dbReference>
<reference evidence="6 7" key="1">
    <citation type="journal article" date="2017" name="Genome Biol.">
        <title>New reference genome sequences of hot pepper reveal the massive evolution of plant disease-resistance genes by retroduplication.</title>
        <authorList>
            <person name="Kim S."/>
            <person name="Park J."/>
            <person name="Yeom S.I."/>
            <person name="Kim Y.M."/>
            <person name="Seo E."/>
            <person name="Kim K.T."/>
            <person name="Kim M.S."/>
            <person name="Lee J.M."/>
            <person name="Cheong K."/>
            <person name="Shin H.S."/>
            <person name="Kim S.B."/>
            <person name="Han K."/>
            <person name="Lee J."/>
            <person name="Park M."/>
            <person name="Lee H.A."/>
            <person name="Lee H.Y."/>
            <person name="Lee Y."/>
            <person name="Oh S."/>
            <person name="Lee J.H."/>
            <person name="Choi E."/>
            <person name="Choi E."/>
            <person name="Lee S.E."/>
            <person name="Jeon J."/>
            <person name="Kim H."/>
            <person name="Choi G."/>
            <person name="Song H."/>
            <person name="Lee J."/>
            <person name="Lee S.C."/>
            <person name="Kwon J.K."/>
            <person name="Lee H.Y."/>
            <person name="Koo N."/>
            <person name="Hong Y."/>
            <person name="Kim R.W."/>
            <person name="Kang W.H."/>
            <person name="Huh J.H."/>
            <person name="Kang B.C."/>
            <person name="Yang T.J."/>
            <person name="Lee Y.H."/>
            <person name="Bennetzen J.L."/>
            <person name="Choi D."/>
        </authorList>
    </citation>
    <scope>NUCLEOTIDE SEQUENCE [LARGE SCALE GENOMIC DNA]</scope>
    <source>
        <strain evidence="7">cv. PBC81</strain>
    </source>
</reference>
<dbReference type="OrthoDB" id="264603at2759"/>
<feature type="compositionally biased region" description="Polar residues" evidence="3">
    <location>
        <begin position="157"/>
        <end position="167"/>
    </location>
</feature>
<name>A0A2G2W7P8_CAPBA</name>
<gene>
    <name evidence="6" type="ORF">CQW23_20066</name>
</gene>
<feature type="coiled-coil region" evidence="2">
    <location>
        <begin position="223"/>
        <end position="305"/>
    </location>
</feature>
<keyword evidence="4" id="KW-1133">Transmembrane helix</keyword>
<dbReference type="SUPFAM" id="SSF49354">
    <property type="entry name" value="PapD-like"/>
    <property type="match status" value="1"/>
</dbReference>
<evidence type="ECO:0000256" key="2">
    <source>
        <dbReference type="SAM" id="Coils"/>
    </source>
</evidence>
<evidence type="ECO:0000313" key="6">
    <source>
        <dbReference type="EMBL" id="PHT41212.1"/>
    </source>
</evidence>
<comment type="similarity">
    <text evidence="1">Belongs to the VAMP-associated protein (VAP) (TC 9.B.17) family.</text>
</comment>
<dbReference type="InterPro" id="IPR008962">
    <property type="entry name" value="PapD-like_sf"/>
</dbReference>
<dbReference type="GO" id="GO:0090158">
    <property type="term" value="P:endoplasmic reticulum membrane organization"/>
    <property type="evidence" value="ECO:0007669"/>
    <property type="project" value="TreeGrafter"/>
</dbReference>